<protein>
    <submittedName>
        <fullName evidence="1">Uncharacterized protein</fullName>
    </submittedName>
</protein>
<dbReference type="Proteomes" id="UP000192722">
    <property type="component" value="Unassembled WGS sequence"/>
</dbReference>
<reference evidence="1 2" key="1">
    <citation type="journal article" date="2017" name="Int. J. Syst. Evol. Microbiol.">
        <title>Rouxiella badensis sp. nov. and Rouxiella silvae sp. nov. isolated from peat bog soil in Germany and emendation of the genus description.</title>
        <authorList>
            <person name="Le Fleche-Mateos A."/>
            <person name="Kugler J.H."/>
            <person name="Hansen S.H."/>
            <person name="Syldatk C."/>
            <person name="Hausmann R."/>
            <person name="Lomprez F."/>
            <person name="Vandenbogaert M."/>
            <person name="Manuguerra J.C."/>
            <person name="Grimont P.A."/>
        </authorList>
    </citation>
    <scope>NUCLEOTIDE SEQUENCE [LARGE SCALE GENOMIC DNA]</scope>
    <source>
        <strain evidence="1 2">213</strain>
    </source>
</reference>
<evidence type="ECO:0000313" key="2">
    <source>
        <dbReference type="Proteomes" id="UP000192722"/>
    </source>
</evidence>
<evidence type="ECO:0000313" key="1">
    <source>
        <dbReference type="EMBL" id="ORJ20085.1"/>
    </source>
</evidence>
<gene>
    <name evidence="1" type="ORF">BS639_16945</name>
</gene>
<proteinExistence type="predicted"/>
<name>A0ABX3TXZ6_9GAMM</name>
<feature type="non-terminal residue" evidence="1">
    <location>
        <position position="1"/>
    </location>
</feature>
<dbReference type="EMBL" id="MRWD01000043">
    <property type="protein sequence ID" value="ORJ20085.1"/>
    <property type="molecule type" value="Genomic_DNA"/>
</dbReference>
<organism evidence="1 2">
    <name type="scientific">Rouxiella silvae</name>
    <dbReference type="NCBI Taxonomy" id="1646373"/>
    <lineage>
        <taxon>Bacteria</taxon>
        <taxon>Pseudomonadati</taxon>
        <taxon>Pseudomonadota</taxon>
        <taxon>Gammaproteobacteria</taxon>
        <taxon>Enterobacterales</taxon>
        <taxon>Yersiniaceae</taxon>
        <taxon>Rouxiella</taxon>
    </lineage>
</organism>
<comment type="caution">
    <text evidence="1">The sequence shown here is derived from an EMBL/GenBank/DDBJ whole genome shotgun (WGS) entry which is preliminary data.</text>
</comment>
<sequence>ILYNHSRYHHYLLFITFIIPCIWKQQPAFWPVFFCHLCGNFATSQSHYLRIFSLMHKISSLIIYFTPRIKIIILFI</sequence>
<accession>A0ABX3TXZ6</accession>
<keyword evidence="2" id="KW-1185">Reference proteome</keyword>